<evidence type="ECO:0000313" key="7">
    <source>
        <dbReference type="EMBL" id="EGI63822.1"/>
    </source>
</evidence>
<reference evidence="7" key="1">
    <citation type="submission" date="2011-02" db="EMBL/GenBank/DDBJ databases">
        <title>The genome of the leaf-cutting ant Acromyrmex echinatior suggests key adaptations to social evolution and fungus farming.</title>
        <authorList>
            <person name="Nygaard S."/>
            <person name="Zhang G."/>
        </authorList>
    </citation>
    <scope>NUCLEOTIDE SEQUENCE</scope>
</reference>
<dbReference type="InParanoid" id="F4WPQ8"/>
<keyword evidence="8" id="KW-1185">Reference proteome</keyword>
<evidence type="ECO:0000259" key="6">
    <source>
        <dbReference type="PROSITE" id="PS50808"/>
    </source>
</evidence>
<evidence type="ECO:0000256" key="4">
    <source>
        <dbReference type="PROSITE-ProRule" id="PRU00027"/>
    </source>
</evidence>
<name>F4WPQ8_ACREC</name>
<evidence type="ECO:0000313" key="8">
    <source>
        <dbReference type="Proteomes" id="UP000007755"/>
    </source>
</evidence>
<feature type="compositionally biased region" description="Polar residues" evidence="5">
    <location>
        <begin position="111"/>
        <end position="122"/>
    </location>
</feature>
<dbReference type="GO" id="GO:0008270">
    <property type="term" value="F:zinc ion binding"/>
    <property type="evidence" value="ECO:0007669"/>
    <property type="project" value="UniProtKB-KW"/>
</dbReference>
<proteinExistence type="predicted"/>
<feature type="domain" description="BED-type" evidence="6">
    <location>
        <begin position="15"/>
        <end position="67"/>
    </location>
</feature>
<evidence type="ECO:0000256" key="2">
    <source>
        <dbReference type="ARBA" id="ARBA00022771"/>
    </source>
</evidence>
<dbReference type="PROSITE" id="PS50808">
    <property type="entry name" value="ZF_BED"/>
    <property type="match status" value="1"/>
</dbReference>
<sequence length="153" mass="17510">MYHPQVLTEEQKTERNIHWAWDYFTQTSSGDAQCNICSKILKGCRIDNLTTHLDLHRDKHKIFDPDEVIYEDTYMFGASTSTSGSMIEVAEYQETTIASNLTDDTDRTRVPNESATKTSEPSEYVANSSLESIENIMDNIKLPAELKPFYDTE</sequence>
<evidence type="ECO:0000256" key="3">
    <source>
        <dbReference type="ARBA" id="ARBA00022833"/>
    </source>
</evidence>
<accession>F4WPQ8</accession>
<evidence type="ECO:0000256" key="5">
    <source>
        <dbReference type="SAM" id="MobiDB-lite"/>
    </source>
</evidence>
<dbReference type="Proteomes" id="UP000007755">
    <property type="component" value="Unassembled WGS sequence"/>
</dbReference>
<gene>
    <name evidence="7" type="ORF">G5I_07784</name>
</gene>
<dbReference type="GO" id="GO:0003677">
    <property type="term" value="F:DNA binding"/>
    <property type="evidence" value="ECO:0007669"/>
    <property type="project" value="InterPro"/>
</dbReference>
<evidence type="ECO:0000256" key="1">
    <source>
        <dbReference type="ARBA" id="ARBA00022723"/>
    </source>
</evidence>
<keyword evidence="2 4" id="KW-0863">Zinc-finger</keyword>
<keyword evidence="3" id="KW-0862">Zinc</keyword>
<dbReference type="OrthoDB" id="7557620at2759"/>
<dbReference type="AlphaFoldDB" id="F4WPQ8"/>
<protein>
    <recommendedName>
        <fullName evidence="6">BED-type domain-containing protein</fullName>
    </recommendedName>
</protein>
<feature type="region of interest" description="Disordered" evidence="5">
    <location>
        <begin position="97"/>
        <end position="122"/>
    </location>
</feature>
<dbReference type="EMBL" id="GL888254">
    <property type="protein sequence ID" value="EGI63822.1"/>
    <property type="molecule type" value="Genomic_DNA"/>
</dbReference>
<dbReference type="InterPro" id="IPR003656">
    <property type="entry name" value="Znf_BED"/>
</dbReference>
<dbReference type="Pfam" id="PF02892">
    <property type="entry name" value="zf-BED"/>
    <property type="match status" value="1"/>
</dbReference>
<keyword evidence="1" id="KW-0479">Metal-binding</keyword>
<organism evidence="8">
    <name type="scientific">Acromyrmex echinatior</name>
    <name type="common">Panamanian leafcutter ant</name>
    <name type="synonym">Acromyrmex octospinosus echinatior</name>
    <dbReference type="NCBI Taxonomy" id="103372"/>
    <lineage>
        <taxon>Eukaryota</taxon>
        <taxon>Metazoa</taxon>
        <taxon>Ecdysozoa</taxon>
        <taxon>Arthropoda</taxon>
        <taxon>Hexapoda</taxon>
        <taxon>Insecta</taxon>
        <taxon>Pterygota</taxon>
        <taxon>Neoptera</taxon>
        <taxon>Endopterygota</taxon>
        <taxon>Hymenoptera</taxon>
        <taxon>Apocrita</taxon>
        <taxon>Aculeata</taxon>
        <taxon>Formicoidea</taxon>
        <taxon>Formicidae</taxon>
        <taxon>Myrmicinae</taxon>
        <taxon>Acromyrmex</taxon>
    </lineage>
</organism>